<feature type="transmembrane region" description="Helical" evidence="1">
    <location>
        <begin position="63"/>
        <end position="82"/>
    </location>
</feature>
<dbReference type="EMBL" id="JBHSAM010000025">
    <property type="protein sequence ID" value="MFC4100413.1"/>
    <property type="molecule type" value="Genomic_DNA"/>
</dbReference>
<name>A0ABV8K335_9BACL</name>
<keyword evidence="1" id="KW-0812">Transmembrane</keyword>
<comment type="caution">
    <text evidence="2">The sequence shown here is derived from an EMBL/GenBank/DDBJ whole genome shotgun (WGS) entry which is preliminary data.</text>
</comment>
<evidence type="ECO:0000313" key="3">
    <source>
        <dbReference type="Proteomes" id="UP001595715"/>
    </source>
</evidence>
<feature type="transmembrane region" description="Helical" evidence="1">
    <location>
        <begin position="413"/>
        <end position="430"/>
    </location>
</feature>
<protein>
    <recommendedName>
        <fullName evidence="4">Oligosaccharide repeat unit polymerase</fullName>
    </recommendedName>
</protein>
<dbReference type="RefSeq" id="WP_377719081.1">
    <property type="nucleotide sequence ID" value="NZ_JBHSAM010000025.1"/>
</dbReference>
<sequence length="437" mass="51016">MVFYANLIMMLILLIMEVYKTFRRGFIISIQILLTVGTFIYLFINPVLNENMEMKDELFNLHISAAIVGIFVACRLIPYDLISKRYTNNKPNIVKYSVRKEWLVAGTLLYGLYMAWDILTVIRQYGSITAVFSANRLDAGLGENYFKGNTLLPITLFLKILYYINVGRYFEEKKYTKFLLLFAVPMIHHRFVALTRFDFASMILTLLIFLFDEKRDKITTTFNGTVAFLKRRKVKVVLMFPLICLVAFPLLIYMQISNSQRAGIKVDYSKIFDFSLMRSITVDLNYYYYFYDLYTAVKTQIIHIEYGASWYYYQMMTFIPRAIWDSKPVTAFSPRLTEQIYWELGTGAPVVTFTIFGEGFLQFGILGCFLVPIIFVVTRYKSMQVFKSISGTKIYIILTLLSMFTFLRAELPVIYVILDICYAFIIKLFLSTSNKET</sequence>
<evidence type="ECO:0000256" key="1">
    <source>
        <dbReference type="SAM" id="Phobius"/>
    </source>
</evidence>
<evidence type="ECO:0000313" key="2">
    <source>
        <dbReference type="EMBL" id="MFC4100413.1"/>
    </source>
</evidence>
<feature type="transmembrane region" description="Helical" evidence="1">
    <location>
        <begin position="197"/>
        <end position="213"/>
    </location>
</feature>
<evidence type="ECO:0008006" key="4">
    <source>
        <dbReference type="Google" id="ProtNLM"/>
    </source>
</evidence>
<keyword evidence="1" id="KW-1133">Transmembrane helix</keyword>
<feature type="transmembrane region" description="Helical" evidence="1">
    <location>
        <begin position="389"/>
        <end position="407"/>
    </location>
</feature>
<dbReference type="Proteomes" id="UP001595715">
    <property type="component" value="Unassembled WGS sequence"/>
</dbReference>
<organism evidence="2 3">
    <name type="scientific">Paenibacillus xanthanilyticus</name>
    <dbReference type="NCBI Taxonomy" id="1783531"/>
    <lineage>
        <taxon>Bacteria</taxon>
        <taxon>Bacillati</taxon>
        <taxon>Bacillota</taxon>
        <taxon>Bacilli</taxon>
        <taxon>Bacillales</taxon>
        <taxon>Paenibacillaceae</taxon>
        <taxon>Paenibacillus</taxon>
    </lineage>
</organism>
<reference evidence="3" key="1">
    <citation type="journal article" date="2019" name="Int. J. Syst. Evol. Microbiol.">
        <title>The Global Catalogue of Microorganisms (GCM) 10K type strain sequencing project: providing services to taxonomists for standard genome sequencing and annotation.</title>
        <authorList>
            <consortium name="The Broad Institute Genomics Platform"/>
            <consortium name="The Broad Institute Genome Sequencing Center for Infectious Disease"/>
            <person name="Wu L."/>
            <person name="Ma J."/>
        </authorList>
    </citation>
    <scope>NUCLEOTIDE SEQUENCE [LARGE SCALE GENOMIC DNA]</scope>
    <source>
        <strain evidence="3">IBRC-M 10987</strain>
    </source>
</reference>
<feature type="transmembrane region" description="Helical" evidence="1">
    <location>
        <begin position="359"/>
        <end position="377"/>
    </location>
</feature>
<gene>
    <name evidence="2" type="ORF">ACFOZ8_12220</name>
</gene>
<feature type="transmembrane region" description="Helical" evidence="1">
    <location>
        <begin position="102"/>
        <end position="125"/>
    </location>
</feature>
<feature type="transmembrane region" description="Helical" evidence="1">
    <location>
        <begin position="21"/>
        <end position="43"/>
    </location>
</feature>
<keyword evidence="1" id="KW-0472">Membrane</keyword>
<keyword evidence="3" id="KW-1185">Reference proteome</keyword>
<feature type="transmembrane region" description="Helical" evidence="1">
    <location>
        <begin position="234"/>
        <end position="256"/>
    </location>
</feature>
<accession>A0ABV8K335</accession>
<proteinExistence type="predicted"/>